<name>A0A067U2M9_GALM3</name>
<feature type="region of interest" description="Disordered" evidence="3">
    <location>
        <begin position="1"/>
        <end position="25"/>
    </location>
</feature>
<accession>A0A067U2M9</accession>
<proteinExistence type="predicted"/>
<dbReference type="HOGENOM" id="CLU_017402_0_0_1"/>
<dbReference type="Pfam" id="PF00179">
    <property type="entry name" value="UQ_con"/>
    <property type="match status" value="1"/>
</dbReference>
<dbReference type="PANTHER" id="PTHR46116">
    <property type="entry name" value="(E3-INDEPENDENT) E2 UBIQUITIN-CONJUGATING ENZYME"/>
    <property type="match status" value="1"/>
</dbReference>
<reference evidence="6" key="1">
    <citation type="journal article" date="2014" name="Proc. Natl. Acad. Sci. U.S.A.">
        <title>Extensive sampling of basidiomycete genomes demonstrates inadequacy of the white-rot/brown-rot paradigm for wood decay fungi.</title>
        <authorList>
            <person name="Riley R."/>
            <person name="Salamov A.A."/>
            <person name="Brown D.W."/>
            <person name="Nagy L.G."/>
            <person name="Floudas D."/>
            <person name="Held B.W."/>
            <person name="Levasseur A."/>
            <person name="Lombard V."/>
            <person name="Morin E."/>
            <person name="Otillar R."/>
            <person name="Lindquist E.A."/>
            <person name="Sun H."/>
            <person name="LaButti K.M."/>
            <person name="Schmutz J."/>
            <person name="Jabbour D."/>
            <person name="Luo H."/>
            <person name="Baker S.E."/>
            <person name="Pisabarro A.G."/>
            <person name="Walton J.D."/>
            <person name="Blanchette R.A."/>
            <person name="Henrissat B."/>
            <person name="Martin F."/>
            <person name="Cullen D."/>
            <person name="Hibbett D.S."/>
            <person name="Grigoriev I.V."/>
        </authorList>
    </citation>
    <scope>NUCLEOTIDE SEQUENCE [LARGE SCALE GENOMIC DNA]</scope>
    <source>
        <strain evidence="6">CBS 339.88</strain>
    </source>
</reference>
<gene>
    <name evidence="5" type="ORF">GALMADRAFT_218749</name>
</gene>
<evidence type="ECO:0000256" key="2">
    <source>
        <dbReference type="ARBA" id="ARBA00022786"/>
    </source>
</evidence>
<dbReference type="GO" id="GO:0016740">
    <property type="term" value="F:transferase activity"/>
    <property type="evidence" value="ECO:0007669"/>
    <property type="project" value="UniProtKB-KW"/>
</dbReference>
<evidence type="ECO:0000256" key="1">
    <source>
        <dbReference type="ARBA" id="ARBA00022679"/>
    </source>
</evidence>
<keyword evidence="2" id="KW-0833">Ubl conjugation pathway</keyword>
<dbReference type="InterPro" id="IPR000608">
    <property type="entry name" value="UBC"/>
</dbReference>
<dbReference type="AlphaFoldDB" id="A0A067U2M9"/>
<dbReference type="CDD" id="cd23810">
    <property type="entry name" value="UBCc_BIRC6"/>
    <property type="match status" value="1"/>
</dbReference>
<dbReference type="InterPro" id="IPR016135">
    <property type="entry name" value="UBQ-conjugating_enzyme/RWD"/>
</dbReference>
<dbReference type="SUPFAM" id="SSF54495">
    <property type="entry name" value="UBC-like"/>
    <property type="match status" value="1"/>
</dbReference>
<keyword evidence="1" id="KW-0808">Transferase</keyword>
<feature type="domain" description="UBC core" evidence="4">
    <location>
        <begin position="599"/>
        <end position="765"/>
    </location>
</feature>
<dbReference type="STRING" id="685588.A0A067U2M9"/>
<feature type="compositionally biased region" description="Gly residues" evidence="3">
    <location>
        <begin position="294"/>
        <end position="306"/>
    </location>
</feature>
<dbReference type="EMBL" id="KL142367">
    <property type="protein sequence ID" value="KDR85653.1"/>
    <property type="molecule type" value="Genomic_DNA"/>
</dbReference>
<feature type="compositionally biased region" description="Basic and acidic residues" evidence="3">
    <location>
        <begin position="318"/>
        <end position="329"/>
    </location>
</feature>
<dbReference type="OrthoDB" id="47801at2759"/>
<dbReference type="Proteomes" id="UP000027222">
    <property type="component" value="Unassembled WGS sequence"/>
</dbReference>
<organism evidence="5 6">
    <name type="scientific">Galerina marginata (strain CBS 339.88)</name>
    <dbReference type="NCBI Taxonomy" id="685588"/>
    <lineage>
        <taxon>Eukaryota</taxon>
        <taxon>Fungi</taxon>
        <taxon>Dikarya</taxon>
        <taxon>Basidiomycota</taxon>
        <taxon>Agaricomycotina</taxon>
        <taxon>Agaricomycetes</taxon>
        <taxon>Agaricomycetidae</taxon>
        <taxon>Agaricales</taxon>
        <taxon>Agaricineae</taxon>
        <taxon>Strophariaceae</taxon>
        <taxon>Galerina</taxon>
    </lineage>
</organism>
<dbReference type="Gene3D" id="3.10.110.10">
    <property type="entry name" value="Ubiquitin Conjugating Enzyme"/>
    <property type="match status" value="1"/>
</dbReference>
<evidence type="ECO:0000313" key="6">
    <source>
        <dbReference type="Proteomes" id="UP000027222"/>
    </source>
</evidence>
<protein>
    <recommendedName>
        <fullName evidence="4">UBC core domain-containing protein</fullName>
    </recommendedName>
</protein>
<evidence type="ECO:0000256" key="3">
    <source>
        <dbReference type="SAM" id="MobiDB-lite"/>
    </source>
</evidence>
<keyword evidence="6" id="KW-1185">Reference proteome</keyword>
<sequence length="861" mass="95358">MRTRAKRPSSPTPIPEPTLKRQRKAVIKQKDVIVIDSDDENEDEEMKDILAQINAQEQSELLAKRLQHEYDGPSSSGPKYAPVNLEDDAAMARELAEQWAMEGNDPGIPMSLENLEPSDAIEFDLGPPSETRCQALEKGSRNNIGSHSISEGTKINESFSIKPDEALAPFKEVFTRTRNCSKCEKRVNSPRGCVMISEASFPPSMTHLLHAPCSSCRTNHCRGCFKTVTCASSCKGPSKNPKCTALNCCAEVRAIAVFETLGGFDRLFITERAASDTRALAISTKMKSKVSTVGPGGTGYGNGHGGSSHQSQNQRGKAKAEGSKSKQKKVGDHWDTVLLRTLNLLTELLPAPYTDDVQAYDILPHASLGYLISLSQIPTNLANLLRNDSVTDWTSRKDTYNAMLSFLRRMADCELTIQILIGQHWEQAATCGLEQWMWDEGDITWSTNSCGEVEASPALYSYFKKLTKQSETFLAGAMQMLGGNIDDIEVDEMVIQGTSLCGDIIAARDDLERAIAVLGQPESERQNRTVATNFSTDTHLAKKVNGKGKARDVSVDFDAVYAEACERLAFKHVALAEATSDAGPTYANYNYAQQLTQSQNSTRLPKDRLHLLKELAVTATSLPPGVWVVVDEVRNDAIKIMIAGPDGTPYAGGLFEFDCFMPIQYPAQPPLMHLRTTGGGSVRFNPNLYNNGKVCLSLLGTWPGRPEEQWSPKSTLLQVLVSIQSMILIDAPYYNEPGHGQANLKAPVSIDYNRNISLQTTRWAIVDWLDDKHRHGIWQDVIASHFIIRKDKIRQQIMEWSKKDPAVRAYTSTSYQEDYYHQGIQHPSTKKTAAKTGIDLLERFDKGIKVIESWNLTGDED</sequence>
<dbReference type="SMART" id="SM00212">
    <property type="entry name" value="UBCc"/>
    <property type="match status" value="1"/>
</dbReference>
<dbReference type="PROSITE" id="PS50127">
    <property type="entry name" value="UBC_2"/>
    <property type="match status" value="1"/>
</dbReference>
<feature type="region of interest" description="Disordered" evidence="3">
    <location>
        <begin position="289"/>
        <end position="329"/>
    </location>
</feature>
<evidence type="ECO:0000313" key="5">
    <source>
        <dbReference type="EMBL" id="KDR85653.1"/>
    </source>
</evidence>
<evidence type="ECO:0000259" key="4">
    <source>
        <dbReference type="PROSITE" id="PS50127"/>
    </source>
</evidence>